<sequence>MSKRKIKKICFILLSILLGLSLSEMLLRLTPNIKVSTVKWVPNSMMGAIMAPNQQARFSSMEFDNVVLTNSAGYHDFEYTYKKSKDTFRILVLGDSFVEGVHVKRHELFFNILQKQLNQNTADKKYEVVAIARSGWGTAQELKVFEEYGLKYQPDLVILALLPGNDFGDSHLLLKKDVHMPYYQIKQNGLSFVHAQQNASLNGWFYTLYKSSQLLCFLKQNLSTFRKGRSSRKGIPSHLGLYVRNKGKDWQEAVEITSLCLKRMNEICQEKNINFLCLVLDDKALMGEETGVNYKKTYPNLSLEEYDFYYPYTFLYGFCKKHNIQQASLLKYFQQDFKSTEKRSHFVYDGHWNEYGHSLTAKFLYEYLSSRPHLMGKSR</sequence>
<accession>A0A5S9F1U6</accession>
<proteinExistence type="predicted"/>
<dbReference type="RefSeq" id="WP_151965967.1">
    <property type="nucleotide sequence ID" value="NZ_AP019860.1"/>
</dbReference>
<dbReference type="AlphaFoldDB" id="A0A5S9F1U6"/>
<keyword evidence="2" id="KW-1185">Reference proteome</keyword>
<gene>
    <name evidence="1" type="ORF">UABAM_00033</name>
</gene>
<dbReference type="EMBL" id="AP019860">
    <property type="protein sequence ID" value="BBM81694.1"/>
    <property type="molecule type" value="Genomic_DNA"/>
</dbReference>
<evidence type="ECO:0008006" key="3">
    <source>
        <dbReference type="Google" id="ProtNLM"/>
    </source>
</evidence>
<dbReference type="Gene3D" id="3.40.50.1110">
    <property type="entry name" value="SGNH hydrolase"/>
    <property type="match status" value="1"/>
</dbReference>
<dbReference type="CDD" id="cd00229">
    <property type="entry name" value="SGNH_hydrolase"/>
    <property type="match status" value="1"/>
</dbReference>
<evidence type="ECO:0000313" key="1">
    <source>
        <dbReference type="EMBL" id="BBM81694.1"/>
    </source>
</evidence>
<dbReference type="Proteomes" id="UP000326354">
    <property type="component" value="Chromosome"/>
</dbReference>
<evidence type="ECO:0000313" key="2">
    <source>
        <dbReference type="Proteomes" id="UP000326354"/>
    </source>
</evidence>
<dbReference type="GO" id="GO:0016788">
    <property type="term" value="F:hydrolase activity, acting on ester bonds"/>
    <property type="evidence" value="ECO:0007669"/>
    <property type="project" value="UniProtKB-ARBA"/>
</dbReference>
<dbReference type="SUPFAM" id="SSF52266">
    <property type="entry name" value="SGNH hydrolase"/>
    <property type="match status" value="1"/>
</dbReference>
<name>A0A5S9F1U6_UABAM</name>
<reference evidence="1 2" key="1">
    <citation type="submission" date="2019-08" db="EMBL/GenBank/DDBJ databases">
        <title>Complete genome sequence of Candidatus Uab amorphum.</title>
        <authorList>
            <person name="Shiratori T."/>
            <person name="Suzuki S."/>
            <person name="Kakizawa Y."/>
            <person name="Ishida K."/>
        </authorList>
    </citation>
    <scope>NUCLEOTIDE SEQUENCE [LARGE SCALE GENOMIC DNA]</scope>
    <source>
        <strain evidence="1 2">SRT547</strain>
    </source>
</reference>
<dbReference type="OrthoDB" id="5446411at2"/>
<dbReference type="InterPro" id="IPR036514">
    <property type="entry name" value="SGNH_hydro_sf"/>
</dbReference>
<dbReference type="KEGG" id="uam:UABAM_00033"/>
<organism evidence="1 2">
    <name type="scientific">Uabimicrobium amorphum</name>
    <dbReference type="NCBI Taxonomy" id="2596890"/>
    <lineage>
        <taxon>Bacteria</taxon>
        <taxon>Pseudomonadati</taxon>
        <taxon>Planctomycetota</taxon>
        <taxon>Candidatus Uabimicrobiia</taxon>
        <taxon>Candidatus Uabimicrobiales</taxon>
        <taxon>Candidatus Uabimicrobiaceae</taxon>
        <taxon>Candidatus Uabimicrobium</taxon>
    </lineage>
</organism>
<protein>
    <recommendedName>
        <fullName evidence="3">SGNH hydrolase-type esterase domain-containing protein</fullName>
    </recommendedName>
</protein>